<evidence type="ECO:0000313" key="3">
    <source>
        <dbReference type="Proteomes" id="UP000222578"/>
    </source>
</evidence>
<name>A0A1J0MCS8_9CAUD</name>
<sequence>MTVTQLHPNQPAPAPAPVLGTSAGPIQSAYEPAPSGAPADAPRVFQVIHGVMQDVMPVSKDKQNTQQNYSFRGVDDAMSAMAGPMRAHGCFIAPEVVEHRQRPRGEKGTHTVLKMLYRIYGPAGDCLLVSLPGEAMDSGDKSTNKAMSAALKYMLFWVFMIPVDSRSIDDSDQDAAPIPTAPQQRQQGGHRQQQRRNGQQQRQQGGQQQPRRSNRAEAGPWEQQAPAQQQRQQRPDYLAQARKAPTPEAFAKVRAAAVAAGAPPEFVAQLDQVDAAKKQAAQKSQQPPAGQQQRPQQPQPNEEQAAAVGELYDAARSAGVTDRAEVEQLFSSKYGRKSAEGTVEQLREMRDDLLDAAKAASA</sequence>
<feature type="compositionally biased region" description="Low complexity" evidence="1">
    <location>
        <begin position="223"/>
        <end position="232"/>
    </location>
</feature>
<evidence type="ECO:0000313" key="2">
    <source>
        <dbReference type="EMBL" id="APD18784.1"/>
    </source>
</evidence>
<gene>
    <name evidence="2" type="ORF">SEA_RALEIGH_36</name>
</gene>
<feature type="compositionally biased region" description="Low complexity" evidence="1">
    <location>
        <begin position="273"/>
        <end position="307"/>
    </location>
</feature>
<feature type="region of interest" description="Disordered" evidence="1">
    <location>
        <begin position="1"/>
        <end position="38"/>
    </location>
</feature>
<organism evidence="2 3">
    <name type="scientific">Streptomyces phage Raleigh</name>
    <dbReference type="NCBI Taxonomy" id="1920312"/>
    <lineage>
        <taxon>Viruses</taxon>
        <taxon>Duplodnaviria</taxon>
        <taxon>Heunggongvirae</taxon>
        <taxon>Uroviricota</taxon>
        <taxon>Caudoviricetes</taxon>
        <taxon>Raleighvirus</taxon>
        <taxon>Raleighvirus raleigh</taxon>
    </lineage>
</organism>
<dbReference type="EMBL" id="KY092484">
    <property type="protein sequence ID" value="APD18784.1"/>
    <property type="molecule type" value="Genomic_DNA"/>
</dbReference>
<dbReference type="Pfam" id="PF04404">
    <property type="entry name" value="ERF"/>
    <property type="match status" value="1"/>
</dbReference>
<feature type="region of interest" description="Disordered" evidence="1">
    <location>
        <begin position="273"/>
        <end position="320"/>
    </location>
</feature>
<feature type="region of interest" description="Disordered" evidence="1">
    <location>
        <begin position="168"/>
        <end position="245"/>
    </location>
</feature>
<feature type="compositionally biased region" description="Low complexity" evidence="1">
    <location>
        <begin position="183"/>
        <end position="211"/>
    </location>
</feature>
<evidence type="ECO:0008006" key="4">
    <source>
        <dbReference type="Google" id="ProtNLM"/>
    </source>
</evidence>
<keyword evidence="3" id="KW-1185">Reference proteome</keyword>
<protein>
    <recommendedName>
        <fullName evidence="4">ERF family ssDNA binding protein</fullName>
    </recommendedName>
</protein>
<accession>A0A1J0MCS8</accession>
<proteinExistence type="predicted"/>
<dbReference type="Proteomes" id="UP000222578">
    <property type="component" value="Segment"/>
</dbReference>
<dbReference type="InterPro" id="IPR007499">
    <property type="entry name" value="ERF_bacteria_virus"/>
</dbReference>
<reference evidence="2 3" key="1">
    <citation type="submission" date="2016-11" db="EMBL/GenBank/DDBJ databases">
        <authorList>
            <person name="Donegan-Quick R."/>
            <person name="Bryant T.D."/>
            <person name="Hughes K.A."/>
            <person name="Quiroz D.E."/>
            <person name="Nayek S."/>
            <person name="Syed N."/>
            <person name="Wagner P.E."/>
            <person name="Kim T."/>
            <person name="Visi D.K."/>
            <person name="Allen M.S."/>
            <person name="Hughes L.E."/>
            <person name="Garlena R.A."/>
            <person name="Russell D.A."/>
            <person name="Pope W.H."/>
            <person name="Jacobs-Sera D."/>
            <person name="Hendrix R.W."/>
            <person name="Hatfull G.F."/>
        </authorList>
    </citation>
    <scope>NUCLEOTIDE SEQUENCE [LARGE SCALE GENOMIC DNA]</scope>
</reference>
<evidence type="ECO:0000256" key="1">
    <source>
        <dbReference type="SAM" id="MobiDB-lite"/>
    </source>
</evidence>